<organism evidence="2 3">
    <name type="scientific">Anopheles epiroticus</name>
    <dbReference type="NCBI Taxonomy" id="199890"/>
    <lineage>
        <taxon>Eukaryota</taxon>
        <taxon>Metazoa</taxon>
        <taxon>Ecdysozoa</taxon>
        <taxon>Arthropoda</taxon>
        <taxon>Hexapoda</taxon>
        <taxon>Insecta</taxon>
        <taxon>Pterygota</taxon>
        <taxon>Neoptera</taxon>
        <taxon>Endopterygota</taxon>
        <taxon>Diptera</taxon>
        <taxon>Nematocera</taxon>
        <taxon>Culicoidea</taxon>
        <taxon>Culicidae</taxon>
        <taxon>Anophelinae</taxon>
        <taxon>Anopheles</taxon>
    </lineage>
</organism>
<evidence type="ECO:0000313" key="2">
    <source>
        <dbReference type="EnsemblMetazoa" id="AEPI007704-PA"/>
    </source>
</evidence>
<sequence>MEQIADPAKLLTAYKIINQQIAHENQKKRMEIKLHEERYNATNELLLRERQENKTMRDMVRKLKDQVQLITKVIVSVQQQTEQVFEKINRPHELAERLLQEYTPQAHRVYERRRMENPPYVDEDSIPEENEPGDDVEGKEHGVEEEQGELGNVVDETRTKDECRESDGGEDESGNADKTNISNRSRECRSSGAMVPVAASPLVQRLKRASKNASFDESFETIDRERAFKLSRPSQDSRRRIYANVEDVMGDLESVGGAIQMETEEHLSETLRNLSPVTMDVDQDEDENDVQRSHQSAARKDATKSQQTLSISSMAINASSLHPKQVTSEEKHLTTVVDDHSRDSSMNSHPGECEMTAAFNPTVLVASCSTPIAKGPAASENEQNHDTEKPVGRTARGRPRGRPRGRVQQHASKESRESNLNRSKINPIVVLKPLTQENVQAYERQQPKRRAKPTATMKEIDDSSIANDGNSDNGDGTTMAGALEPSSSTENLSIVSSDSNRPRRRAAPKSFREPMLNTKLRR</sequence>
<feature type="region of interest" description="Disordered" evidence="1">
    <location>
        <begin position="374"/>
        <end position="522"/>
    </location>
</feature>
<feature type="compositionally biased region" description="Polar residues" evidence="1">
    <location>
        <begin position="304"/>
        <end position="326"/>
    </location>
</feature>
<feature type="region of interest" description="Disordered" evidence="1">
    <location>
        <begin position="109"/>
        <end position="194"/>
    </location>
</feature>
<dbReference type="VEuPathDB" id="VectorBase:AEPI007704"/>
<feature type="compositionally biased region" description="Polar residues" evidence="1">
    <location>
        <begin position="485"/>
        <end position="499"/>
    </location>
</feature>
<dbReference type="EnsemblMetazoa" id="AEPI007704-RA">
    <property type="protein sequence ID" value="AEPI007704-PA"/>
    <property type="gene ID" value="AEPI007704"/>
</dbReference>
<reference evidence="3" key="1">
    <citation type="submission" date="2013-03" db="EMBL/GenBank/DDBJ databases">
        <title>The Genome Sequence of Anopheles epiroticus epiroticus2.</title>
        <authorList>
            <consortium name="The Broad Institute Genomics Platform"/>
            <person name="Neafsey D.E."/>
            <person name="Howell P."/>
            <person name="Walker B."/>
            <person name="Young S.K."/>
            <person name="Zeng Q."/>
            <person name="Gargeya S."/>
            <person name="Fitzgerald M."/>
            <person name="Haas B."/>
            <person name="Abouelleil A."/>
            <person name="Allen A.W."/>
            <person name="Alvarado L."/>
            <person name="Arachchi H.M."/>
            <person name="Berlin A.M."/>
            <person name="Chapman S.B."/>
            <person name="Gainer-Dewar J."/>
            <person name="Goldberg J."/>
            <person name="Griggs A."/>
            <person name="Gujja S."/>
            <person name="Hansen M."/>
            <person name="Howarth C."/>
            <person name="Imamovic A."/>
            <person name="Ireland A."/>
            <person name="Larimer J."/>
            <person name="McCowan C."/>
            <person name="Murphy C."/>
            <person name="Pearson M."/>
            <person name="Poon T.W."/>
            <person name="Priest M."/>
            <person name="Roberts A."/>
            <person name="Saif S."/>
            <person name="Shea T."/>
            <person name="Sisk P."/>
            <person name="Sykes S."/>
            <person name="Wortman J."/>
            <person name="Nusbaum C."/>
            <person name="Birren B."/>
        </authorList>
    </citation>
    <scope>NUCLEOTIDE SEQUENCE [LARGE SCALE GENOMIC DNA]</scope>
    <source>
        <strain evidence="3">Epiroticus2</strain>
    </source>
</reference>
<name>A0A182PL87_9DIPT</name>
<feature type="compositionally biased region" description="Basic and acidic residues" evidence="1">
    <location>
        <begin position="327"/>
        <end position="343"/>
    </location>
</feature>
<evidence type="ECO:0000256" key="1">
    <source>
        <dbReference type="SAM" id="MobiDB-lite"/>
    </source>
</evidence>
<dbReference type="Proteomes" id="UP000075885">
    <property type="component" value="Unassembled WGS sequence"/>
</dbReference>
<reference evidence="2" key="2">
    <citation type="submission" date="2020-05" db="UniProtKB">
        <authorList>
            <consortium name="EnsemblMetazoa"/>
        </authorList>
    </citation>
    <scope>IDENTIFICATION</scope>
    <source>
        <strain evidence="2">Epiroticus2</strain>
    </source>
</reference>
<dbReference type="AlphaFoldDB" id="A0A182PL87"/>
<feature type="compositionally biased region" description="Basic and acidic residues" evidence="1">
    <location>
        <begin position="155"/>
        <end position="167"/>
    </location>
</feature>
<evidence type="ECO:0008006" key="4">
    <source>
        <dbReference type="Google" id="ProtNLM"/>
    </source>
</evidence>
<keyword evidence="3" id="KW-1185">Reference proteome</keyword>
<proteinExistence type="predicted"/>
<feature type="compositionally biased region" description="Acidic residues" evidence="1">
    <location>
        <begin position="121"/>
        <end position="135"/>
    </location>
</feature>
<protein>
    <recommendedName>
        <fullName evidence="4">Shugoshin C-terminal domain-containing protein</fullName>
    </recommendedName>
</protein>
<feature type="compositionally biased region" description="Basic residues" evidence="1">
    <location>
        <begin position="395"/>
        <end position="407"/>
    </location>
</feature>
<feature type="compositionally biased region" description="Polar residues" evidence="1">
    <location>
        <begin position="464"/>
        <end position="476"/>
    </location>
</feature>
<feature type="compositionally biased region" description="Basic and acidic residues" evidence="1">
    <location>
        <begin position="382"/>
        <end position="391"/>
    </location>
</feature>
<feature type="region of interest" description="Disordered" evidence="1">
    <location>
        <begin position="282"/>
        <end position="351"/>
    </location>
</feature>
<accession>A0A182PL87</accession>
<evidence type="ECO:0000313" key="3">
    <source>
        <dbReference type="Proteomes" id="UP000075885"/>
    </source>
</evidence>